<dbReference type="EMBL" id="JBHSBV010000005">
    <property type="protein sequence ID" value="MFC4202419.1"/>
    <property type="molecule type" value="Genomic_DNA"/>
</dbReference>
<dbReference type="InterPro" id="IPR000524">
    <property type="entry name" value="Tscrpt_reg_HTH_GntR"/>
</dbReference>
<evidence type="ECO:0000259" key="5">
    <source>
        <dbReference type="PROSITE" id="PS50949"/>
    </source>
</evidence>
<evidence type="ECO:0000256" key="2">
    <source>
        <dbReference type="ARBA" id="ARBA00023125"/>
    </source>
</evidence>
<dbReference type="CDD" id="cd07377">
    <property type="entry name" value="WHTH_GntR"/>
    <property type="match status" value="1"/>
</dbReference>
<dbReference type="SMART" id="SM00345">
    <property type="entry name" value="HTH_GNTR"/>
    <property type="match status" value="1"/>
</dbReference>
<keyword evidence="3" id="KW-0804">Transcription</keyword>
<evidence type="ECO:0000256" key="1">
    <source>
        <dbReference type="ARBA" id="ARBA00023015"/>
    </source>
</evidence>
<dbReference type="PROSITE" id="PS50949">
    <property type="entry name" value="HTH_GNTR"/>
    <property type="match status" value="1"/>
</dbReference>
<feature type="region of interest" description="Disordered" evidence="4">
    <location>
        <begin position="1"/>
        <end position="57"/>
    </location>
</feature>
<feature type="domain" description="HTH gntR-type" evidence="5">
    <location>
        <begin position="53"/>
        <end position="120"/>
    </location>
</feature>
<evidence type="ECO:0000313" key="6">
    <source>
        <dbReference type="EMBL" id="MFC4202419.1"/>
    </source>
</evidence>
<reference evidence="7" key="1">
    <citation type="journal article" date="2019" name="Int. J. Syst. Evol. Microbiol.">
        <title>The Global Catalogue of Microorganisms (GCM) 10K type strain sequencing project: providing services to taxonomists for standard genome sequencing and annotation.</title>
        <authorList>
            <consortium name="The Broad Institute Genomics Platform"/>
            <consortium name="The Broad Institute Genome Sequencing Center for Infectious Disease"/>
            <person name="Wu L."/>
            <person name="Ma J."/>
        </authorList>
    </citation>
    <scope>NUCLEOTIDE SEQUENCE [LARGE SCALE GENOMIC DNA]</scope>
    <source>
        <strain evidence="7">LMG 24813</strain>
    </source>
</reference>
<proteinExistence type="predicted"/>
<protein>
    <submittedName>
        <fullName evidence="6">GntR family transcriptional regulator</fullName>
    </submittedName>
</protein>
<dbReference type="RefSeq" id="WP_217966150.1">
    <property type="nucleotide sequence ID" value="NZ_JAHTBN010000010.1"/>
</dbReference>
<gene>
    <name evidence="6" type="ORF">ACFOY1_15795</name>
</gene>
<dbReference type="SMART" id="SM00895">
    <property type="entry name" value="FCD"/>
    <property type="match status" value="1"/>
</dbReference>
<organism evidence="6 7">
    <name type="scientific">Candidimonas humi</name>
    <dbReference type="NCBI Taxonomy" id="683355"/>
    <lineage>
        <taxon>Bacteria</taxon>
        <taxon>Pseudomonadati</taxon>
        <taxon>Pseudomonadota</taxon>
        <taxon>Betaproteobacteria</taxon>
        <taxon>Burkholderiales</taxon>
        <taxon>Alcaligenaceae</taxon>
        <taxon>Candidimonas</taxon>
    </lineage>
</organism>
<evidence type="ECO:0000313" key="7">
    <source>
        <dbReference type="Proteomes" id="UP001595848"/>
    </source>
</evidence>
<dbReference type="Proteomes" id="UP001595848">
    <property type="component" value="Unassembled WGS sequence"/>
</dbReference>
<comment type="caution">
    <text evidence="6">The sequence shown here is derived from an EMBL/GenBank/DDBJ whole genome shotgun (WGS) entry which is preliminary data.</text>
</comment>
<feature type="compositionally biased region" description="Polar residues" evidence="4">
    <location>
        <begin position="25"/>
        <end position="35"/>
    </location>
</feature>
<evidence type="ECO:0000256" key="3">
    <source>
        <dbReference type="ARBA" id="ARBA00023163"/>
    </source>
</evidence>
<dbReference type="InterPro" id="IPR011711">
    <property type="entry name" value="GntR_C"/>
</dbReference>
<keyword evidence="1" id="KW-0805">Transcription regulation</keyword>
<accession>A0ABV8P2W6</accession>
<dbReference type="PANTHER" id="PTHR43537:SF20">
    <property type="entry name" value="HTH-TYPE TRANSCRIPTIONAL REPRESSOR GLAR"/>
    <property type="match status" value="1"/>
</dbReference>
<sequence length="281" mass="31665">MTKPAKLRRDEAGTSSEAGDGSGMGTETTGVSALSASPPWGPRAGTPRDQKPRTLAGQAAERLRQDIIRNRLHPGERLTIEKLMRSYGVGTSPLREALFQVAGDGLVRVEDHKGFIVAPLNFDEMRDVSSLRAYLEMNAIRRSIENGGDDWETSVLTAEHRLTKAETRLEGAVGDELILAEDEWEHRHRDFHYALCSACGSPWLLHFFDALYDQLERYRRHFWRYEERARGAHAQHEQIKEAALARDADRAVELLAEHFREQADLTVTPASPTQSKRNSPR</sequence>
<evidence type="ECO:0000256" key="4">
    <source>
        <dbReference type="SAM" id="MobiDB-lite"/>
    </source>
</evidence>
<keyword evidence="7" id="KW-1185">Reference proteome</keyword>
<name>A0ABV8P2W6_9BURK</name>
<dbReference type="PANTHER" id="PTHR43537">
    <property type="entry name" value="TRANSCRIPTIONAL REGULATOR, GNTR FAMILY"/>
    <property type="match status" value="1"/>
</dbReference>
<dbReference type="Pfam" id="PF07729">
    <property type="entry name" value="FCD"/>
    <property type="match status" value="1"/>
</dbReference>
<dbReference type="Pfam" id="PF00392">
    <property type="entry name" value="GntR"/>
    <property type="match status" value="1"/>
</dbReference>
<keyword evidence="2" id="KW-0238">DNA-binding</keyword>